<dbReference type="Gene3D" id="3.40.50.300">
    <property type="entry name" value="P-loop containing nucleotide triphosphate hydrolases"/>
    <property type="match status" value="2"/>
</dbReference>
<keyword evidence="14" id="KW-1185">Reference proteome</keyword>
<proteinExistence type="predicted"/>
<dbReference type="InterPro" id="IPR044066">
    <property type="entry name" value="TRIAD_supradom"/>
</dbReference>
<sequence length="1466" mass="170677">MSGFPEREIDEYDIIKKNFSSILIKSEKITEKVKYIKSELKTNSFGMYFNPMIGSINEMVAIFSQNLSYFQNYKVYKDDIFNTFNVICTAFDSFLKSFNSILNPKESKLLISQIQTDINTLSQFILVFTSIFKEIIFKMNNSKELGYLNLRLGIEAALFNFSIDIKPISKYPFYKAKFYEVYKFYNTINKTSNSMHVFKSFYGTGKTVCVPLILINRILKDELNSPFCIVVQPSTKQIKSTEKILNNLISKYVKIITNSNELIELISSPSKEKLILALLTPESLLDLFHLFENDTNFFSMSHFIIDDFNIRTFSMDVLITKIAYLNHVKKVFSSPLNVVLLASFIDNSILSPFHGTVEVTSLMGHSRYEIDDYVEKDETKIEETTVRVIEEMTNINSKIEEGNILCFCSDFDTCNKVKNSIILSLANKDKNEERRRVVLLQTSLKQNEKTENFLKRLRDEYLSYEDNNDNYIYFVPLLFSYTNHELFEYSFPDDLQKINKLIFTTQIGESVDFDSLSVVIDNCLETEEIFNCFTTLTSKKEVQASKETMNKRRGKLGRNFRGLYIHKKNNKAFETSTPEFERLDLTENILKMKRIGIDIEKMKNLPSKPKKQNVRFALDNLKYIGALDEKTLKITKFGIEILKFSFIPVYYAAAIINYKDTFPQKEQKEAYFISSYISILISMEESLIQEEMSESLLKNFCVDSDIVTLISTLNVLLSNDETDIKEIVESSGFSYSAFLTLKSHLQKIVDETFPNKKVNEIISDMNSFVKNHEGISNIIDQFIYQIELVYPNWSEIHFIRFSHINENESHSTLVFRGSKYLDKQQRYAEVRISNRPGWKGIMTPVECYCFNITHKEKFGLNEGRLIHRITPYSKSGITSIELNKIALNPWFKVLFETYFESDNLNVTSLHVSKGNNLKYEERKFHFSNNGENLFVSFISRDCYVKDRIMNGANICLKLMPFTPRSVLIYHNETRVLVEIKSVGTEQYQCIYSNLYHGDRIDRKKIDYCIKHLDELKKINSSIRICALFVNEKCQISDLDQNNLYFINSKYQKLKQINESVIKRIKLFNDESLKEKLSQNYVLKNTANDRLSYFQFPIDFIHPALIYYQESQNCIMKWFNENCDYANVIKIVGHRFLMKMSEINELQEHLRFEKDRIIDQMNLHYTIIPVSDKIYSKSFIKIREHSKWFYDSKFKCIITTKDEENEVNELIEKVKIENEQITNVDSYLSSKALCCCYICDDPENPILTKLPITVYNEDGTTFTNRMCRNCIISSLQNTTEPFFVDGKIDIDALGRIYSKPQGIPSIPCRENKNGTECWPQIPLGQMISALIQNDVEMSSLLSSWLQLVSEYAVRTQMRHVVTFCPDHPNHLYDVTSVKGKGFICGINGCQNTYCVLCQKWHPKNYQCNLYKNQTMCPKCKVVVYKDGGCNHMCCPCGYHWCFICGAGFNTASDCYSHLTQRHGGYWS</sequence>
<dbReference type="InterPro" id="IPR027417">
    <property type="entry name" value="P-loop_NTPase"/>
</dbReference>
<evidence type="ECO:0000256" key="2">
    <source>
        <dbReference type="ARBA" id="ARBA00022723"/>
    </source>
</evidence>
<dbReference type="SUPFAM" id="SSF57850">
    <property type="entry name" value="RING/U-box"/>
    <property type="match status" value="1"/>
</dbReference>
<evidence type="ECO:0000256" key="9">
    <source>
        <dbReference type="ARBA" id="ARBA00022833"/>
    </source>
</evidence>
<keyword evidence="1" id="KW-0808">Transferase</keyword>
<dbReference type="Pfam" id="PF00270">
    <property type="entry name" value="DEAD"/>
    <property type="match status" value="1"/>
</dbReference>
<keyword evidence="10" id="KW-0067">ATP-binding</keyword>
<accession>A0ABR2JPE3</accession>
<dbReference type="Gene3D" id="1.20.120.1750">
    <property type="match status" value="1"/>
</dbReference>
<keyword evidence="8" id="KW-0347">Helicase</keyword>
<organism evidence="13 14">
    <name type="scientific">Tritrichomonas musculus</name>
    <dbReference type="NCBI Taxonomy" id="1915356"/>
    <lineage>
        <taxon>Eukaryota</taxon>
        <taxon>Metamonada</taxon>
        <taxon>Parabasalia</taxon>
        <taxon>Tritrichomonadida</taxon>
        <taxon>Tritrichomonadidae</taxon>
        <taxon>Tritrichomonas</taxon>
    </lineage>
</organism>
<keyword evidence="9" id="KW-0862">Zinc</keyword>
<evidence type="ECO:0000256" key="10">
    <source>
        <dbReference type="ARBA" id="ARBA00022840"/>
    </source>
</evidence>
<dbReference type="PROSITE" id="PS51873">
    <property type="entry name" value="TRIAD"/>
    <property type="match status" value="1"/>
</dbReference>
<evidence type="ECO:0000256" key="11">
    <source>
        <dbReference type="SAM" id="Coils"/>
    </source>
</evidence>
<dbReference type="InterPro" id="IPR013087">
    <property type="entry name" value="Znf_C2H2_type"/>
</dbReference>
<evidence type="ECO:0000313" key="13">
    <source>
        <dbReference type="EMBL" id="KAK8880636.1"/>
    </source>
</evidence>
<keyword evidence="2" id="KW-0479">Metal-binding</keyword>
<evidence type="ECO:0000256" key="3">
    <source>
        <dbReference type="ARBA" id="ARBA00022737"/>
    </source>
</evidence>
<protein>
    <recommendedName>
        <fullName evidence="12">RING-type domain-containing protein</fullName>
    </recommendedName>
</protein>
<reference evidence="13 14" key="1">
    <citation type="submission" date="2024-04" db="EMBL/GenBank/DDBJ databases">
        <title>Tritrichomonas musculus Genome.</title>
        <authorList>
            <person name="Alves-Ferreira E."/>
            <person name="Grigg M."/>
            <person name="Lorenzi H."/>
            <person name="Galac M."/>
        </authorList>
    </citation>
    <scope>NUCLEOTIDE SEQUENCE [LARGE SCALE GENOMIC DNA]</scope>
    <source>
        <strain evidence="13 14">EAF2021</strain>
    </source>
</reference>
<keyword evidence="4" id="KW-0547">Nucleotide-binding</keyword>
<evidence type="ECO:0000256" key="1">
    <source>
        <dbReference type="ARBA" id="ARBA00022679"/>
    </source>
</evidence>
<feature type="coiled-coil region" evidence="11">
    <location>
        <begin position="440"/>
        <end position="467"/>
    </location>
</feature>
<evidence type="ECO:0000259" key="12">
    <source>
        <dbReference type="PROSITE" id="PS51873"/>
    </source>
</evidence>
<evidence type="ECO:0000313" key="14">
    <source>
        <dbReference type="Proteomes" id="UP001470230"/>
    </source>
</evidence>
<evidence type="ECO:0000256" key="7">
    <source>
        <dbReference type="ARBA" id="ARBA00022801"/>
    </source>
</evidence>
<dbReference type="EMBL" id="JAPFFF010000010">
    <property type="protein sequence ID" value="KAK8880636.1"/>
    <property type="molecule type" value="Genomic_DNA"/>
</dbReference>
<keyword evidence="3" id="KW-0677">Repeat</keyword>
<evidence type="ECO:0000256" key="4">
    <source>
        <dbReference type="ARBA" id="ARBA00022741"/>
    </source>
</evidence>
<keyword evidence="7" id="KW-0378">Hydrolase</keyword>
<dbReference type="PANTHER" id="PTHR18934:SF99">
    <property type="entry name" value="ATP-DEPENDENT RNA HELICASE DHX37-RELATED"/>
    <property type="match status" value="1"/>
</dbReference>
<evidence type="ECO:0000256" key="5">
    <source>
        <dbReference type="ARBA" id="ARBA00022771"/>
    </source>
</evidence>
<evidence type="ECO:0000256" key="8">
    <source>
        <dbReference type="ARBA" id="ARBA00022806"/>
    </source>
</evidence>
<keyword evidence="5" id="KW-0863">Zinc-finger</keyword>
<name>A0ABR2JPE3_9EUKA</name>
<dbReference type="PANTHER" id="PTHR18934">
    <property type="entry name" value="ATP-DEPENDENT RNA HELICASE"/>
    <property type="match status" value="1"/>
</dbReference>
<dbReference type="PROSITE" id="PS00028">
    <property type="entry name" value="ZINC_FINGER_C2H2_1"/>
    <property type="match status" value="1"/>
</dbReference>
<dbReference type="SUPFAM" id="SSF52540">
    <property type="entry name" value="P-loop containing nucleoside triphosphate hydrolases"/>
    <property type="match status" value="1"/>
</dbReference>
<dbReference type="Proteomes" id="UP001470230">
    <property type="component" value="Unassembled WGS sequence"/>
</dbReference>
<feature type="domain" description="RING-type" evidence="12">
    <location>
        <begin position="1229"/>
        <end position="1466"/>
    </location>
</feature>
<evidence type="ECO:0000256" key="6">
    <source>
        <dbReference type="ARBA" id="ARBA00022786"/>
    </source>
</evidence>
<dbReference type="Pfam" id="PF26200">
    <property type="entry name" value="Rcat_RNF216"/>
    <property type="match status" value="1"/>
</dbReference>
<comment type="caution">
    <text evidence="13">The sequence shown here is derived from an EMBL/GenBank/DDBJ whole genome shotgun (WGS) entry which is preliminary data.</text>
</comment>
<gene>
    <name evidence="13" type="ORF">M9Y10_003319</name>
</gene>
<dbReference type="InterPro" id="IPR011545">
    <property type="entry name" value="DEAD/DEAH_box_helicase_dom"/>
</dbReference>
<keyword evidence="11" id="KW-0175">Coiled coil</keyword>
<keyword evidence="6" id="KW-0833">Ubl conjugation pathway</keyword>